<gene>
    <name evidence="1" type="ORF">RI536_10535</name>
</gene>
<dbReference type="AlphaFoldDB" id="A0AAW8VYE7"/>
<reference evidence="1" key="1">
    <citation type="submission" date="2023-08" db="EMBL/GenBank/DDBJ databases">
        <authorList>
            <person name="Page C.A."/>
            <person name="Perez-Diaz I.M."/>
        </authorList>
    </citation>
    <scope>NUCLEOTIDE SEQUENCE</scope>
    <source>
        <strain evidence="1">7.8.46</strain>
    </source>
</reference>
<proteinExistence type="predicted"/>
<dbReference type="RefSeq" id="WP_165860574.1">
    <property type="nucleotide sequence ID" value="NZ_CP077099.1"/>
</dbReference>
<accession>A0AAW8VYE7</accession>
<name>A0AAW8VYE7_LACPE</name>
<evidence type="ECO:0000313" key="1">
    <source>
        <dbReference type="EMBL" id="MDT6990526.1"/>
    </source>
</evidence>
<protein>
    <submittedName>
        <fullName evidence="1">Uncharacterized protein</fullName>
    </submittedName>
</protein>
<evidence type="ECO:0000313" key="2">
    <source>
        <dbReference type="Proteomes" id="UP001267003"/>
    </source>
</evidence>
<dbReference type="Proteomes" id="UP001267003">
    <property type="component" value="Unassembled WGS sequence"/>
</dbReference>
<dbReference type="EMBL" id="JAVLAQ010000001">
    <property type="protein sequence ID" value="MDT6990526.1"/>
    <property type="molecule type" value="Genomic_DNA"/>
</dbReference>
<organism evidence="1 2">
    <name type="scientific">Lactiplantibacillus pentosus</name>
    <name type="common">Lactobacillus pentosus</name>
    <dbReference type="NCBI Taxonomy" id="1589"/>
    <lineage>
        <taxon>Bacteria</taxon>
        <taxon>Bacillati</taxon>
        <taxon>Bacillota</taxon>
        <taxon>Bacilli</taxon>
        <taxon>Lactobacillales</taxon>
        <taxon>Lactobacillaceae</taxon>
        <taxon>Lactiplantibacillus</taxon>
    </lineage>
</organism>
<sequence>MALDKEIINANGTQVEAFRNNDLNTELIKNNISEFERTHMSKRYGKRSNENTIE</sequence>
<comment type="caution">
    <text evidence="1">The sequence shown here is derived from an EMBL/GenBank/DDBJ whole genome shotgun (WGS) entry which is preliminary data.</text>
</comment>